<dbReference type="EMBL" id="JBBPBM010000010">
    <property type="protein sequence ID" value="KAK8565034.1"/>
    <property type="molecule type" value="Genomic_DNA"/>
</dbReference>
<protein>
    <recommendedName>
        <fullName evidence="3">DUF4166 domain-containing protein</fullName>
    </recommendedName>
</protein>
<evidence type="ECO:0000313" key="1">
    <source>
        <dbReference type="EMBL" id="KAK8565034.1"/>
    </source>
</evidence>
<proteinExistence type="predicted"/>
<dbReference type="Proteomes" id="UP001472677">
    <property type="component" value="Unassembled WGS sequence"/>
</dbReference>
<dbReference type="Pfam" id="PF14009">
    <property type="entry name" value="PADRE"/>
    <property type="match status" value="1"/>
</dbReference>
<dbReference type="InterPro" id="IPR025322">
    <property type="entry name" value="PADRE_dom"/>
</dbReference>
<comment type="caution">
    <text evidence="1">The sequence shown here is derived from an EMBL/GenBank/DDBJ whole genome shotgun (WGS) entry which is preliminary data.</text>
</comment>
<name>A0ABR2ESQ1_9ROSI</name>
<sequence>MHLPTPLSVFCCHSNSIKLDLPVAISRWQMADCICASFGSARVGVATTKLILHDGRLQEFYYSVKVSYVLQMNLMCFLCNVDEMDFEHTISAIEEDQELRPSQLYFALPLPLPLRWLNHPLQPQVMASLAVKATSSHWRIRITNPGFVYQIGFRLWIGPVNLSRLRHFRHP</sequence>
<keyword evidence="2" id="KW-1185">Reference proteome</keyword>
<evidence type="ECO:0008006" key="3">
    <source>
        <dbReference type="Google" id="ProtNLM"/>
    </source>
</evidence>
<accession>A0ABR2ESQ1</accession>
<evidence type="ECO:0000313" key="2">
    <source>
        <dbReference type="Proteomes" id="UP001472677"/>
    </source>
</evidence>
<reference evidence="1 2" key="1">
    <citation type="journal article" date="2024" name="G3 (Bethesda)">
        <title>Genome assembly of Hibiscus sabdariffa L. provides insights into metabolisms of medicinal natural products.</title>
        <authorList>
            <person name="Kim T."/>
        </authorList>
    </citation>
    <scope>NUCLEOTIDE SEQUENCE [LARGE SCALE GENOMIC DNA]</scope>
    <source>
        <strain evidence="1">TK-2024</strain>
        <tissue evidence="1">Old leaves</tissue>
    </source>
</reference>
<dbReference type="PANTHER" id="PTHR33052">
    <property type="entry name" value="DUF4228 DOMAIN PROTEIN-RELATED"/>
    <property type="match status" value="1"/>
</dbReference>
<organism evidence="1 2">
    <name type="scientific">Hibiscus sabdariffa</name>
    <name type="common">roselle</name>
    <dbReference type="NCBI Taxonomy" id="183260"/>
    <lineage>
        <taxon>Eukaryota</taxon>
        <taxon>Viridiplantae</taxon>
        <taxon>Streptophyta</taxon>
        <taxon>Embryophyta</taxon>
        <taxon>Tracheophyta</taxon>
        <taxon>Spermatophyta</taxon>
        <taxon>Magnoliopsida</taxon>
        <taxon>eudicotyledons</taxon>
        <taxon>Gunneridae</taxon>
        <taxon>Pentapetalae</taxon>
        <taxon>rosids</taxon>
        <taxon>malvids</taxon>
        <taxon>Malvales</taxon>
        <taxon>Malvaceae</taxon>
        <taxon>Malvoideae</taxon>
        <taxon>Hibiscus</taxon>
    </lineage>
</organism>
<gene>
    <name evidence="1" type="ORF">V6N12_058610</name>
</gene>